<name>A0A0D2T2C1_GOSRA</name>
<reference evidence="1 2" key="1">
    <citation type="journal article" date="2012" name="Nature">
        <title>Repeated polyploidization of Gossypium genomes and the evolution of spinnable cotton fibres.</title>
        <authorList>
            <person name="Paterson A.H."/>
            <person name="Wendel J.F."/>
            <person name="Gundlach H."/>
            <person name="Guo H."/>
            <person name="Jenkins J."/>
            <person name="Jin D."/>
            <person name="Llewellyn D."/>
            <person name="Showmaker K.C."/>
            <person name="Shu S."/>
            <person name="Udall J."/>
            <person name="Yoo M.J."/>
            <person name="Byers R."/>
            <person name="Chen W."/>
            <person name="Doron-Faigenboim A."/>
            <person name="Duke M.V."/>
            <person name="Gong L."/>
            <person name="Grimwood J."/>
            <person name="Grover C."/>
            <person name="Grupp K."/>
            <person name="Hu G."/>
            <person name="Lee T.H."/>
            <person name="Li J."/>
            <person name="Lin L."/>
            <person name="Liu T."/>
            <person name="Marler B.S."/>
            <person name="Page J.T."/>
            <person name="Roberts A.W."/>
            <person name="Romanel E."/>
            <person name="Sanders W.S."/>
            <person name="Szadkowski E."/>
            <person name="Tan X."/>
            <person name="Tang H."/>
            <person name="Xu C."/>
            <person name="Wang J."/>
            <person name="Wang Z."/>
            <person name="Zhang D."/>
            <person name="Zhang L."/>
            <person name="Ashrafi H."/>
            <person name="Bedon F."/>
            <person name="Bowers J.E."/>
            <person name="Brubaker C.L."/>
            <person name="Chee P.W."/>
            <person name="Das S."/>
            <person name="Gingle A.R."/>
            <person name="Haigler C.H."/>
            <person name="Harker D."/>
            <person name="Hoffmann L.V."/>
            <person name="Hovav R."/>
            <person name="Jones D.C."/>
            <person name="Lemke C."/>
            <person name="Mansoor S."/>
            <person name="ur Rahman M."/>
            <person name="Rainville L.N."/>
            <person name="Rambani A."/>
            <person name="Reddy U.K."/>
            <person name="Rong J.K."/>
            <person name="Saranga Y."/>
            <person name="Scheffler B.E."/>
            <person name="Scheffler J.A."/>
            <person name="Stelly D.M."/>
            <person name="Triplett B.A."/>
            <person name="Van Deynze A."/>
            <person name="Vaslin M.F."/>
            <person name="Waghmare V.N."/>
            <person name="Walford S.A."/>
            <person name="Wright R.J."/>
            <person name="Zaki E.A."/>
            <person name="Zhang T."/>
            <person name="Dennis E.S."/>
            <person name="Mayer K.F."/>
            <person name="Peterson D.G."/>
            <person name="Rokhsar D.S."/>
            <person name="Wang X."/>
            <person name="Schmutz J."/>
        </authorList>
    </citation>
    <scope>NUCLEOTIDE SEQUENCE [LARGE SCALE GENOMIC DNA]</scope>
</reference>
<dbReference type="PANTHER" id="PTHR36064">
    <property type="entry name" value="EMBRYO DEFECTIVE 2735"/>
    <property type="match status" value="1"/>
</dbReference>
<evidence type="ECO:0000313" key="2">
    <source>
        <dbReference type="Proteomes" id="UP000032304"/>
    </source>
</evidence>
<protein>
    <submittedName>
        <fullName evidence="1">Uncharacterized protein</fullName>
    </submittedName>
</protein>
<sequence>MGLRKQHRHLLHASTMLFTANQVGPPTTGSTPGWTSSTQKTLSLRRSLLESREIAFPSSLPGPPHIKKRRKLTWHEHFLVLKEASRLYAASWKDDGTEGISNGDKSRSTEIEPLTLDDIDHGDALKSFIEGYRDALKSFMEGYQEGIQQIMEKKEYSSKAQQEGNTDKNSTWWLISA</sequence>
<dbReference type="Gramene" id="KJB48636">
    <property type="protein sequence ID" value="KJB48636"/>
    <property type="gene ID" value="B456_008G079100"/>
</dbReference>
<keyword evidence="2" id="KW-1185">Reference proteome</keyword>
<accession>A0A0D2T2C1</accession>
<gene>
    <name evidence="1" type="ORF">B456_008G079100</name>
</gene>
<dbReference type="STRING" id="29730.A0A0D2T2C1"/>
<organism evidence="1 2">
    <name type="scientific">Gossypium raimondii</name>
    <name type="common">Peruvian cotton</name>
    <name type="synonym">Gossypium klotzschianum subsp. raimondii</name>
    <dbReference type="NCBI Taxonomy" id="29730"/>
    <lineage>
        <taxon>Eukaryota</taxon>
        <taxon>Viridiplantae</taxon>
        <taxon>Streptophyta</taxon>
        <taxon>Embryophyta</taxon>
        <taxon>Tracheophyta</taxon>
        <taxon>Spermatophyta</taxon>
        <taxon>Magnoliopsida</taxon>
        <taxon>eudicotyledons</taxon>
        <taxon>Gunneridae</taxon>
        <taxon>Pentapetalae</taxon>
        <taxon>rosids</taxon>
        <taxon>malvids</taxon>
        <taxon>Malvales</taxon>
        <taxon>Malvaceae</taxon>
        <taxon>Malvoideae</taxon>
        <taxon>Gossypium</taxon>
    </lineage>
</organism>
<dbReference type="eggNOG" id="ENOG502RXF2">
    <property type="taxonomic scope" value="Eukaryota"/>
</dbReference>
<evidence type="ECO:0000313" key="1">
    <source>
        <dbReference type="EMBL" id="KJB48636.1"/>
    </source>
</evidence>
<dbReference type="EMBL" id="CM001747">
    <property type="protein sequence ID" value="KJB48636.1"/>
    <property type="molecule type" value="Genomic_DNA"/>
</dbReference>
<dbReference type="Proteomes" id="UP000032304">
    <property type="component" value="Chromosome 8"/>
</dbReference>
<proteinExistence type="predicted"/>
<dbReference type="AlphaFoldDB" id="A0A0D2T2C1"/>